<reference evidence="13 14" key="1">
    <citation type="submission" date="2017-06" db="EMBL/GenBank/DDBJ databases">
        <title>Draft genome sequence of a variant of Elsinoe murrayae.</title>
        <authorList>
            <person name="Cheng Q."/>
        </authorList>
    </citation>
    <scope>NUCLEOTIDE SEQUENCE [LARGE SCALE GENOMIC DNA]</scope>
    <source>
        <strain evidence="13 14">CQ-2017a</strain>
    </source>
</reference>
<organism evidence="13 14">
    <name type="scientific">Sphaceloma murrayae</name>
    <dbReference type="NCBI Taxonomy" id="2082308"/>
    <lineage>
        <taxon>Eukaryota</taxon>
        <taxon>Fungi</taxon>
        <taxon>Dikarya</taxon>
        <taxon>Ascomycota</taxon>
        <taxon>Pezizomycotina</taxon>
        <taxon>Dothideomycetes</taxon>
        <taxon>Dothideomycetidae</taxon>
        <taxon>Myriangiales</taxon>
        <taxon>Elsinoaceae</taxon>
        <taxon>Sphaceloma</taxon>
    </lineage>
</organism>
<comment type="catalytic activity">
    <reaction evidence="8 10">
        <text>O-phospho-L-tyrosyl-[protein] + H2O = L-tyrosyl-[protein] + phosphate</text>
        <dbReference type="Rhea" id="RHEA:10684"/>
        <dbReference type="Rhea" id="RHEA-COMP:10136"/>
        <dbReference type="Rhea" id="RHEA-COMP:20101"/>
        <dbReference type="ChEBI" id="CHEBI:15377"/>
        <dbReference type="ChEBI" id="CHEBI:43474"/>
        <dbReference type="ChEBI" id="CHEBI:46858"/>
        <dbReference type="ChEBI" id="CHEBI:61978"/>
        <dbReference type="EC" id="3.1.3.48"/>
    </reaction>
</comment>
<evidence type="ECO:0000313" key="14">
    <source>
        <dbReference type="Proteomes" id="UP000243797"/>
    </source>
</evidence>
<evidence type="ECO:0000313" key="13">
    <source>
        <dbReference type="EMBL" id="PNS17560.1"/>
    </source>
</evidence>
<dbReference type="CDD" id="cd01530">
    <property type="entry name" value="Cdc25"/>
    <property type="match status" value="1"/>
</dbReference>
<keyword evidence="5 10" id="KW-0378">Hydrolase</keyword>
<comment type="similarity">
    <text evidence="1 10">Belongs to the MPI phosphatase family.</text>
</comment>
<evidence type="ECO:0000256" key="11">
    <source>
        <dbReference type="SAM" id="MobiDB-lite"/>
    </source>
</evidence>
<dbReference type="EMBL" id="NKHZ01000050">
    <property type="protein sequence ID" value="PNS17560.1"/>
    <property type="molecule type" value="Genomic_DNA"/>
</dbReference>
<keyword evidence="7 10" id="KW-0131">Cell cycle</keyword>
<dbReference type="Proteomes" id="UP000243797">
    <property type="component" value="Unassembled WGS sequence"/>
</dbReference>
<feature type="region of interest" description="Disordered" evidence="11">
    <location>
        <begin position="176"/>
        <end position="207"/>
    </location>
</feature>
<dbReference type="PANTHER" id="PTHR10828">
    <property type="entry name" value="M-PHASE INDUCER PHOSPHATASE DUAL SPECIFICITY PHOSPHATASE CDC25"/>
    <property type="match status" value="1"/>
</dbReference>
<dbReference type="PANTHER" id="PTHR10828:SF17">
    <property type="entry name" value="PROTEIN-TYROSINE-PHOSPHATASE"/>
    <property type="match status" value="1"/>
</dbReference>
<accession>A0A2K1QRK4</accession>
<evidence type="ECO:0000256" key="3">
    <source>
        <dbReference type="ARBA" id="ARBA00022618"/>
    </source>
</evidence>
<dbReference type="STRING" id="2082308.A0A2K1QRK4"/>
<evidence type="ECO:0000256" key="7">
    <source>
        <dbReference type="ARBA" id="ARBA00023306"/>
    </source>
</evidence>
<evidence type="ECO:0000256" key="10">
    <source>
        <dbReference type="RuleBase" id="RU368028"/>
    </source>
</evidence>
<evidence type="ECO:0000256" key="8">
    <source>
        <dbReference type="ARBA" id="ARBA00051722"/>
    </source>
</evidence>
<comment type="function">
    <text evidence="10">Tyrosine protein phosphatase which functions as a dosage-dependent inducer of mitotic progression.</text>
</comment>
<evidence type="ECO:0000256" key="9">
    <source>
        <dbReference type="ARBA" id="ARBA00067190"/>
    </source>
</evidence>
<dbReference type="Gene3D" id="3.40.250.10">
    <property type="entry name" value="Rhodanese-like domain"/>
    <property type="match status" value="1"/>
</dbReference>
<gene>
    <name evidence="13" type="ORF">CAC42_8103</name>
</gene>
<keyword evidence="3 10" id="KW-0132">Cell division</keyword>
<dbReference type="GO" id="GO:0004725">
    <property type="term" value="F:protein tyrosine phosphatase activity"/>
    <property type="evidence" value="ECO:0007669"/>
    <property type="project" value="UniProtKB-UniRule"/>
</dbReference>
<dbReference type="InParanoid" id="A0A2K1QRK4"/>
<dbReference type="GO" id="GO:0005737">
    <property type="term" value="C:cytoplasm"/>
    <property type="evidence" value="ECO:0007669"/>
    <property type="project" value="TreeGrafter"/>
</dbReference>
<keyword evidence="4 10" id="KW-0498">Mitosis</keyword>
<name>A0A2K1QRK4_9PEZI</name>
<keyword evidence="6 10" id="KW-0904">Protein phosphatase</keyword>
<dbReference type="InterPro" id="IPR000751">
    <property type="entry name" value="MPI_Phosphatase"/>
</dbReference>
<feature type="domain" description="Rhodanese" evidence="12">
    <location>
        <begin position="396"/>
        <end position="500"/>
    </location>
</feature>
<comment type="caution">
    <text evidence="13">The sequence shown here is derived from an EMBL/GenBank/DDBJ whole genome shotgun (WGS) entry which is preliminary data.</text>
</comment>
<dbReference type="GO" id="GO:0051301">
    <property type="term" value="P:cell division"/>
    <property type="evidence" value="ECO:0007669"/>
    <property type="project" value="UniProtKB-UniRule"/>
</dbReference>
<sequence>MEFSSPLAAMHPPAYPTWGGRRDLPSSRLMYSGTQNLAPNSFDFRNMSMYKSKHDYFSSRPARGSSPTASLAADLSCNFHIDQRYGMSIPRHSGTIREANSLASPQIPTPRRSLFARSLFQEENNDFLVTPPVDHEGATTPPIPSSSPGIDIMDISPLPHKAPCFVARVTLPSPSPECLPIDNEEDMMTPRSDRQEDVPMGPPKIDFPMQMVLPERKKPTLQRPPLLRPKTYTTTSAPVQLPSKEILLPPFQFGNGAPTLTSASTPNLLDAMIDSPMEEQKPTFLSTNHVPRRPSLGTVNRCSGSPVGGVARKPVAAPHRPRKQVRRSLSMFQHPEDFMKDREDYEPSVPSLAPSPHVETEYKHKLPHTGPDEPDSLPRIQQDTLINVLNGQYNAHYDKVLVVDCRFEYEYEGGHIEGAVNYNDKDMLADELFSQTPPEKTLIIFHCEYSVHRAPRMGKFIRRRDRKVNELQYPTLTYPEMYILDGGYSQFFKLHRTKCFPQNYVEMEHKDHEQACEKGMGKLKQRAKLSRAQTFAFGQQSCQMEDSPTSGCASRMGGRSYSAVNSHDLSPMLARQFTRRLATA</sequence>
<evidence type="ECO:0000256" key="6">
    <source>
        <dbReference type="ARBA" id="ARBA00022912"/>
    </source>
</evidence>
<dbReference type="EC" id="3.1.3.48" evidence="2 10"/>
<dbReference type="SMART" id="SM00450">
    <property type="entry name" value="RHOD"/>
    <property type="match status" value="1"/>
</dbReference>
<feature type="region of interest" description="Disordered" evidence="11">
    <location>
        <begin position="283"/>
        <end position="325"/>
    </location>
</feature>
<evidence type="ECO:0000256" key="5">
    <source>
        <dbReference type="ARBA" id="ARBA00022801"/>
    </source>
</evidence>
<proteinExistence type="inferred from homology"/>
<dbReference type="FunFam" id="3.40.250.10:FF:000021">
    <property type="entry name" value="M-phase inducer phosphatase cdc-25.2"/>
    <property type="match status" value="1"/>
</dbReference>
<dbReference type="GO" id="GO:0000086">
    <property type="term" value="P:G2/M transition of mitotic cell cycle"/>
    <property type="evidence" value="ECO:0007669"/>
    <property type="project" value="TreeGrafter"/>
</dbReference>
<dbReference type="InterPro" id="IPR036873">
    <property type="entry name" value="Rhodanese-like_dom_sf"/>
</dbReference>
<evidence type="ECO:0000259" key="12">
    <source>
        <dbReference type="PROSITE" id="PS50206"/>
    </source>
</evidence>
<dbReference type="PRINTS" id="PR00716">
    <property type="entry name" value="MPIPHPHTASE"/>
</dbReference>
<dbReference type="InterPro" id="IPR001763">
    <property type="entry name" value="Rhodanese-like_dom"/>
</dbReference>
<protein>
    <recommendedName>
        <fullName evidence="9 10">M-phase inducer phosphatase</fullName>
        <ecNumber evidence="2 10">3.1.3.48</ecNumber>
    </recommendedName>
</protein>
<evidence type="ECO:0000256" key="1">
    <source>
        <dbReference type="ARBA" id="ARBA00011065"/>
    </source>
</evidence>
<dbReference type="OrthoDB" id="26523at2759"/>
<dbReference type="PROSITE" id="PS50206">
    <property type="entry name" value="RHODANESE_3"/>
    <property type="match status" value="1"/>
</dbReference>
<dbReference type="GO" id="GO:0005634">
    <property type="term" value="C:nucleus"/>
    <property type="evidence" value="ECO:0007669"/>
    <property type="project" value="TreeGrafter"/>
</dbReference>
<dbReference type="GO" id="GO:0010971">
    <property type="term" value="P:positive regulation of G2/M transition of mitotic cell cycle"/>
    <property type="evidence" value="ECO:0007669"/>
    <property type="project" value="TreeGrafter"/>
</dbReference>
<evidence type="ECO:0000256" key="4">
    <source>
        <dbReference type="ARBA" id="ARBA00022776"/>
    </source>
</evidence>
<dbReference type="GO" id="GO:0110032">
    <property type="term" value="P:positive regulation of G2/MI transition of meiotic cell cycle"/>
    <property type="evidence" value="ECO:0007669"/>
    <property type="project" value="TreeGrafter"/>
</dbReference>
<evidence type="ECO:0000256" key="2">
    <source>
        <dbReference type="ARBA" id="ARBA00013064"/>
    </source>
</evidence>
<dbReference type="AlphaFoldDB" id="A0A2K1QRK4"/>
<dbReference type="Pfam" id="PF00581">
    <property type="entry name" value="Rhodanese"/>
    <property type="match status" value="1"/>
</dbReference>
<dbReference type="SUPFAM" id="SSF52821">
    <property type="entry name" value="Rhodanese/Cell cycle control phosphatase"/>
    <property type="match status" value="1"/>
</dbReference>
<keyword evidence="14" id="KW-1185">Reference proteome</keyword>